<feature type="domain" description="HTH lysR-type" evidence="5">
    <location>
        <begin position="1"/>
        <end position="59"/>
    </location>
</feature>
<dbReference type="PANTHER" id="PTHR30126:SF40">
    <property type="entry name" value="HTH-TYPE TRANSCRIPTIONAL REGULATOR GLTR"/>
    <property type="match status" value="1"/>
</dbReference>
<dbReference type="PRINTS" id="PR00039">
    <property type="entry name" value="HTHLYSR"/>
</dbReference>
<evidence type="ECO:0000259" key="5">
    <source>
        <dbReference type="PROSITE" id="PS50931"/>
    </source>
</evidence>
<keyword evidence="7" id="KW-1185">Reference proteome</keyword>
<keyword evidence="2" id="KW-0805">Transcription regulation</keyword>
<evidence type="ECO:0000313" key="6">
    <source>
        <dbReference type="EMBL" id="MDR5876047.1"/>
    </source>
</evidence>
<dbReference type="SUPFAM" id="SSF53850">
    <property type="entry name" value="Periplasmic binding protein-like II"/>
    <property type="match status" value="1"/>
</dbReference>
<dbReference type="InterPro" id="IPR000847">
    <property type="entry name" value="LysR_HTH_N"/>
</dbReference>
<dbReference type="Gene3D" id="1.10.10.10">
    <property type="entry name" value="Winged helix-like DNA-binding domain superfamily/Winged helix DNA-binding domain"/>
    <property type="match status" value="1"/>
</dbReference>
<dbReference type="InterPro" id="IPR005119">
    <property type="entry name" value="LysR_subst-bd"/>
</dbReference>
<evidence type="ECO:0000256" key="1">
    <source>
        <dbReference type="ARBA" id="ARBA00009437"/>
    </source>
</evidence>
<dbReference type="PANTHER" id="PTHR30126">
    <property type="entry name" value="HTH-TYPE TRANSCRIPTIONAL REGULATOR"/>
    <property type="match status" value="1"/>
</dbReference>
<keyword evidence="4" id="KW-0804">Transcription</keyword>
<protein>
    <submittedName>
        <fullName evidence="6">LysR family transcriptional regulator</fullName>
    </submittedName>
</protein>
<reference evidence="6 7" key="1">
    <citation type="submission" date="2023-04" db="EMBL/GenBank/DDBJ databases">
        <title>A long-awaited taxogenomic arrangement of the family Halomonadaceae.</title>
        <authorList>
            <person name="De La Haba R."/>
            <person name="Chuvochina M."/>
            <person name="Wittouck S."/>
            <person name="Arahal D.R."/>
            <person name="Sanchez-Porro C."/>
            <person name="Hugenholtz P."/>
            <person name="Ventosa A."/>
        </authorList>
    </citation>
    <scope>NUCLEOTIDE SEQUENCE [LARGE SCALE GENOMIC DNA]</scope>
    <source>
        <strain evidence="6 7">DSM 18042</strain>
    </source>
</reference>
<dbReference type="InterPro" id="IPR036388">
    <property type="entry name" value="WH-like_DNA-bd_sf"/>
</dbReference>
<dbReference type="CDD" id="cd05466">
    <property type="entry name" value="PBP2_LTTR_substrate"/>
    <property type="match status" value="1"/>
</dbReference>
<dbReference type="EMBL" id="JARWAI010000011">
    <property type="protein sequence ID" value="MDR5876047.1"/>
    <property type="molecule type" value="Genomic_DNA"/>
</dbReference>
<evidence type="ECO:0000256" key="3">
    <source>
        <dbReference type="ARBA" id="ARBA00023125"/>
    </source>
</evidence>
<dbReference type="Proteomes" id="UP001269267">
    <property type="component" value="Unassembled WGS sequence"/>
</dbReference>
<proteinExistence type="inferred from homology"/>
<comment type="caution">
    <text evidence="6">The sequence shown here is derived from an EMBL/GenBank/DDBJ whole genome shotgun (WGS) entry which is preliminary data.</text>
</comment>
<dbReference type="InterPro" id="IPR036390">
    <property type="entry name" value="WH_DNA-bd_sf"/>
</dbReference>
<evidence type="ECO:0000256" key="2">
    <source>
        <dbReference type="ARBA" id="ARBA00023015"/>
    </source>
</evidence>
<evidence type="ECO:0000256" key="4">
    <source>
        <dbReference type="ARBA" id="ARBA00023163"/>
    </source>
</evidence>
<dbReference type="RefSeq" id="WP_310540467.1">
    <property type="nucleotide sequence ID" value="NZ_JARWAI010000011.1"/>
</dbReference>
<dbReference type="Gene3D" id="3.40.190.290">
    <property type="match status" value="1"/>
</dbReference>
<organism evidence="6 7">
    <name type="scientific">Vreelandella gomseomensis</name>
    <dbReference type="NCBI Taxonomy" id="370766"/>
    <lineage>
        <taxon>Bacteria</taxon>
        <taxon>Pseudomonadati</taxon>
        <taxon>Pseudomonadota</taxon>
        <taxon>Gammaproteobacteria</taxon>
        <taxon>Oceanospirillales</taxon>
        <taxon>Halomonadaceae</taxon>
        <taxon>Vreelandella</taxon>
    </lineage>
</organism>
<accession>A0ABU1GEZ7</accession>
<evidence type="ECO:0000313" key="7">
    <source>
        <dbReference type="Proteomes" id="UP001269267"/>
    </source>
</evidence>
<dbReference type="Pfam" id="PF03466">
    <property type="entry name" value="LysR_substrate"/>
    <property type="match status" value="1"/>
</dbReference>
<dbReference type="PROSITE" id="PS50931">
    <property type="entry name" value="HTH_LYSR"/>
    <property type="match status" value="1"/>
</dbReference>
<dbReference type="SUPFAM" id="SSF46785">
    <property type="entry name" value="Winged helix' DNA-binding domain"/>
    <property type="match status" value="1"/>
</dbReference>
<sequence>MQEYATLRAFVAVARTGSVSRGAEQLHLTQPAVSLKLKQLQASLGLVLFNRRPQGLSLTADGLALLPAAEKALASASVFDQTASALHSTLRGKLTIGTIVDPEFIRLGAFLSRLMLRAPQLETELHHGMSGRVQARIEQGELDVGFYLAPPGEGTGHPALAWRELTQFDYHVIAPAGWEARLTDTRWASLARLPWIVTPPDSVHHRLLQRRFAASQVTPNRVAQVDQEACMLDLVRAGVGLSLARDALAMAERQESGLAVADQVRLPCSLGLIWRHDRATEPPIAAALKTLDDVWPPRHGQVQ</sequence>
<keyword evidence="3" id="KW-0238">DNA-binding</keyword>
<dbReference type="Pfam" id="PF00126">
    <property type="entry name" value="HTH_1"/>
    <property type="match status" value="1"/>
</dbReference>
<gene>
    <name evidence="6" type="ORF">QC815_14100</name>
</gene>
<name>A0ABU1GEZ7_9GAMM</name>
<comment type="similarity">
    <text evidence="1">Belongs to the LysR transcriptional regulatory family.</text>
</comment>